<dbReference type="PANTHER" id="PTHR35014:SF1">
    <property type="entry name" value="INFECTION RESPONSE PROTEIN"/>
    <property type="match status" value="1"/>
</dbReference>
<accession>A0AAV5TWL0</accession>
<evidence type="ECO:0000313" key="1">
    <source>
        <dbReference type="EMBL" id="GMS98644.1"/>
    </source>
</evidence>
<proteinExistence type="predicted"/>
<name>A0AAV5TWL0_9BILA</name>
<evidence type="ECO:0000313" key="2">
    <source>
        <dbReference type="Proteomes" id="UP001432027"/>
    </source>
</evidence>
<gene>
    <name evidence="1" type="ORF">PENTCL1PPCAC_20819</name>
</gene>
<organism evidence="1 2">
    <name type="scientific">Pristionchus entomophagus</name>
    <dbReference type="NCBI Taxonomy" id="358040"/>
    <lineage>
        <taxon>Eukaryota</taxon>
        <taxon>Metazoa</taxon>
        <taxon>Ecdysozoa</taxon>
        <taxon>Nematoda</taxon>
        <taxon>Chromadorea</taxon>
        <taxon>Rhabditida</taxon>
        <taxon>Rhabditina</taxon>
        <taxon>Diplogasteromorpha</taxon>
        <taxon>Diplogasteroidea</taxon>
        <taxon>Neodiplogasteridae</taxon>
        <taxon>Pristionchus</taxon>
    </lineage>
</organism>
<dbReference type="Proteomes" id="UP001432027">
    <property type="component" value="Unassembled WGS sequence"/>
</dbReference>
<dbReference type="PANTHER" id="PTHR35014">
    <property type="entry name" value="INFECTION RESPONSE PROTEIN-RELATED"/>
    <property type="match status" value="1"/>
</dbReference>
<keyword evidence="2" id="KW-1185">Reference proteome</keyword>
<comment type="caution">
    <text evidence="1">The sequence shown here is derived from an EMBL/GenBank/DDBJ whole genome shotgun (WGS) entry which is preliminary data.</text>
</comment>
<dbReference type="EMBL" id="BTSX01000005">
    <property type="protein sequence ID" value="GMS98644.1"/>
    <property type="molecule type" value="Genomic_DNA"/>
</dbReference>
<reference evidence="1" key="1">
    <citation type="submission" date="2023-10" db="EMBL/GenBank/DDBJ databases">
        <title>Genome assembly of Pristionchus species.</title>
        <authorList>
            <person name="Yoshida K."/>
            <person name="Sommer R.J."/>
        </authorList>
    </citation>
    <scope>NUCLEOTIDE SEQUENCE</scope>
    <source>
        <strain evidence="1">RS0144</strain>
    </source>
</reference>
<dbReference type="AlphaFoldDB" id="A0AAV5TWL0"/>
<sequence length="266" mass="29332">PHPEILTVLAALSQANSSSSSCQGVQLTAVLKCYKPFIEAYGMELPTPTTLPDYDTLHAMRMGLLTGRAYEAQPEVCAYGNALVTCLKPNWRCLDNVMYLKLGQPTARKAGLYYSDLFVTQYQCSERALYLFMEKCTHSCTKRVRVEYGGMEATQVCSDALDAFPAFPETGEPCRGINIFLSCIYHIYYPHCGTDGAEILCESNRAATLAQVAWCDNNPAYDVLKCGLQQPGEPQQPQQLQHTSPAAGSSVIWALPLLLLSVYSIF</sequence>
<protein>
    <submittedName>
        <fullName evidence="1">Uncharacterized protein</fullName>
    </submittedName>
</protein>
<feature type="non-terminal residue" evidence="1">
    <location>
        <position position="1"/>
    </location>
</feature>